<sequence>MLDQTTQMNLLYDFYGTLLTEKQRSLLELYYVEDWSLGEIAEHQGVSRQAVYEAIKRAQSTMLDLEESLGLVKSHLKRQQLIETIKSRLDQMPEAAKAIGPLIRELEKLD</sequence>
<dbReference type="Pfam" id="PF04297">
    <property type="entry name" value="UPF0122"/>
    <property type="match status" value="1"/>
</dbReference>
<dbReference type="NCBIfam" id="NF045758">
    <property type="entry name" value="YlxM"/>
    <property type="match status" value="1"/>
</dbReference>
<dbReference type="AlphaFoldDB" id="A0A8I1DE42"/>
<dbReference type="GO" id="GO:0003677">
    <property type="term" value="F:DNA binding"/>
    <property type="evidence" value="ECO:0007669"/>
    <property type="project" value="UniProtKB-KW"/>
</dbReference>
<dbReference type="EMBL" id="JAECVW010000001">
    <property type="protein sequence ID" value="MBH8594300.1"/>
    <property type="molecule type" value="Genomic_DNA"/>
</dbReference>
<keyword evidence="4" id="KW-0238">DNA-binding</keyword>
<keyword evidence="5" id="KW-1185">Reference proteome</keyword>
<dbReference type="InterPro" id="IPR036388">
    <property type="entry name" value="WH-like_DNA-bd_sf"/>
</dbReference>
<dbReference type="InterPro" id="IPR054831">
    <property type="entry name" value="UPF0122_fam_protein"/>
</dbReference>
<proteinExistence type="inferred from homology"/>
<protein>
    <recommendedName>
        <fullName evidence="3">UPF0122 protein I8U20_03045</fullName>
    </recommendedName>
</protein>
<evidence type="ECO:0000313" key="4">
    <source>
        <dbReference type="EMBL" id="MBH8594300.1"/>
    </source>
</evidence>
<dbReference type="InterPro" id="IPR013324">
    <property type="entry name" value="RNA_pol_sigma_r3/r4-like"/>
</dbReference>
<dbReference type="Gene3D" id="1.10.10.10">
    <property type="entry name" value="Winged helix-like DNA-binding domain superfamily/Winged helix DNA-binding domain"/>
    <property type="match status" value="1"/>
</dbReference>
<dbReference type="PANTHER" id="PTHR40083">
    <property type="entry name" value="UPF0122 PROTEIN CBO2450/CLC_2298"/>
    <property type="match status" value="1"/>
</dbReference>
<organism evidence="4 5">
    <name type="scientific">Thermoactinomyces intermedius</name>
    <dbReference type="NCBI Taxonomy" id="2024"/>
    <lineage>
        <taxon>Bacteria</taxon>
        <taxon>Bacillati</taxon>
        <taxon>Bacillota</taxon>
        <taxon>Bacilli</taxon>
        <taxon>Bacillales</taxon>
        <taxon>Thermoactinomycetaceae</taxon>
        <taxon>Thermoactinomyces</taxon>
    </lineage>
</organism>
<evidence type="ECO:0000313" key="5">
    <source>
        <dbReference type="Proteomes" id="UP000633619"/>
    </source>
</evidence>
<dbReference type="Proteomes" id="UP000633619">
    <property type="component" value="Unassembled WGS sequence"/>
</dbReference>
<evidence type="ECO:0000256" key="3">
    <source>
        <dbReference type="HAMAP-Rule" id="MF_00245"/>
    </source>
</evidence>
<dbReference type="PANTHER" id="PTHR40083:SF1">
    <property type="entry name" value="UPF0122 PROTEIN YLXM"/>
    <property type="match status" value="1"/>
</dbReference>
<dbReference type="RefSeq" id="WP_181730757.1">
    <property type="nucleotide sequence ID" value="NZ_JACEIR010000001.1"/>
</dbReference>
<comment type="similarity">
    <text evidence="1 3">Belongs to the UPF0122 family.</text>
</comment>
<evidence type="ECO:0000256" key="2">
    <source>
        <dbReference type="ARBA" id="ARBA00024764"/>
    </source>
</evidence>
<reference evidence="4 5" key="1">
    <citation type="submission" date="2020-12" db="EMBL/GenBank/DDBJ databases">
        <title>WGS of Thermoactinomyces spp.</title>
        <authorList>
            <person name="Cheng K."/>
        </authorList>
    </citation>
    <scope>NUCLEOTIDE SEQUENCE [LARGE SCALE GENOMIC DNA]</scope>
    <source>
        <strain evidence="5">CICC 10671\DSM 43846</strain>
    </source>
</reference>
<comment type="function">
    <text evidence="2 3">Might take part in the signal recognition particle (SRP) pathway. This is inferred from the conservation of its genetic proximity to ftsY/ffh. May be a regulatory protein.</text>
</comment>
<dbReference type="SUPFAM" id="SSF88659">
    <property type="entry name" value="Sigma3 and sigma4 domains of RNA polymerase sigma factors"/>
    <property type="match status" value="1"/>
</dbReference>
<dbReference type="HAMAP" id="MF_00245">
    <property type="entry name" value="UPF0122"/>
    <property type="match status" value="1"/>
</dbReference>
<accession>A0A8I1DE42</accession>
<comment type="caution">
    <text evidence="4">The sequence shown here is derived from an EMBL/GenBank/DDBJ whole genome shotgun (WGS) entry which is preliminary data.</text>
</comment>
<name>A0A8I1DE42_THEIN</name>
<dbReference type="InterPro" id="IPR007394">
    <property type="entry name" value="UPF0122"/>
</dbReference>
<gene>
    <name evidence="4" type="ORF">I8U20_03045</name>
</gene>
<evidence type="ECO:0000256" key="1">
    <source>
        <dbReference type="ARBA" id="ARBA00008720"/>
    </source>
</evidence>
<dbReference type="NCBIfam" id="NF001070">
    <property type="entry name" value="PRK00118.1-6"/>
    <property type="match status" value="1"/>
</dbReference>